<dbReference type="RefSeq" id="XP_067078148.1">
    <property type="nucleotide sequence ID" value="XM_067222047.1"/>
</dbReference>
<comment type="caution">
    <text evidence="9">The sequence shown here is derived from an EMBL/GenBank/DDBJ whole genome shotgun (WGS) entry which is preliminary data.</text>
</comment>
<keyword evidence="2" id="KW-0813">Transport</keyword>
<proteinExistence type="predicted"/>
<protein>
    <submittedName>
        <fullName evidence="9">Cation transporter, putative</fullName>
    </submittedName>
</protein>
<keyword evidence="5 7" id="KW-0472">Membrane</keyword>
<feature type="domain" description="Cation efflux protein transmembrane" evidence="8">
    <location>
        <begin position="221"/>
        <end position="312"/>
    </location>
</feature>
<dbReference type="SUPFAM" id="SSF161111">
    <property type="entry name" value="Cation efflux protein transmembrane domain-like"/>
    <property type="match status" value="1"/>
</dbReference>
<dbReference type="InterPro" id="IPR027469">
    <property type="entry name" value="Cation_efflux_TMD_sf"/>
</dbReference>
<feature type="transmembrane region" description="Helical" evidence="7">
    <location>
        <begin position="59"/>
        <end position="78"/>
    </location>
</feature>
<dbReference type="Gene3D" id="1.20.1510.10">
    <property type="entry name" value="Cation efflux protein transmembrane domain"/>
    <property type="match status" value="1"/>
</dbReference>
<reference evidence="9" key="1">
    <citation type="submission" date="2016-09" db="EMBL/GenBank/DDBJ databases">
        <authorList>
            <person name="Hebert L."/>
            <person name="Moumen B."/>
        </authorList>
    </citation>
    <scope>NUCLEOTIDE SEQUENCE [LARGE SCALE GENOMIC DNA]</scope>
    <source>
        <strain evidence="9">OVI</strain>
    </source>
</reference>
<evidence type="ECO:0000313" key="10">
    <source>
        <dbReference type="Proteomes" id="UP000195570"/>
    </source>
</evidence>
<feature type="region of interest" description="Disordered" evidence="6">
    <location>
        <begin position="169"/>
        <end position="209"/>
    </location>
</feature>
<feature type="domain" description="Cation efflux protein transmembrane" evidence="8">
    <location>
        <begin position="65"/>
        <end position="155"/>
    </location>
</feature>
<sequence>MRRRLHNVVTSITSRVGKPHDDGRGARHLSHGHSHSHGHGHSHTLEDTVQGKQLRLCQIATAVGGATNIFFSTTKIWFGLSGGSVALVADGFHALVDLLADVVSYMALTVSTKRLPRCRFPFGIGRTETAGAVIVASMLLFGAVTLLFTSMQECTRELLKLINPNGESSAASTGAHSHNEHIPNHHQHHGNAMGGHPHEHAHHSHSHYQVAQTDEMGRVTIMWTMVALAAASVVCKEALFRWTKRVGERAGSRVVVANAYHHRADAWSGAIALVGVAGQCIGMPGIDGLAGLFVSASICQIGYALMRDSVLEFFDFQRAEEVAAVRRVLQDYNKLHLVNVFLIRHGHSYALHVTLLTEMDTAAMVLARTSNELTTLAQGSVRVADTFTTIAPCDRGSEESLSNILRLVEEFHGLQPIPFDWGTRRISLPQTIDEECMRDVKSIAAFFELEIDIVAGENDFKGTAHPSVGCC</sequence>
<evidence type="ECO:0000256" key="1">
    <source>
        <dbReference type="ARBA" id="ARBA00004141"/>
    </source>
</evidence>
<evidence type="ECO:0000256" key="3">
    <source>
        <dbReference type="ARBA" id="ARBA00022692"/>
    </source>
</evidence>
<dbReference type="GO" id="GO:0016020">
    <property type="term" value="C:membrane"/>
    <property type="evidence" value="ECO:0007669"/>
    <property type="project" value="UniProtKB-SubCell"/>
</dbReference>
<comment type="subcellular location">
    <subcellularLocation>
        <location evidence="1">Membrane</location>
        <topology evidence="1">Multi-pass membrane protein</topology>
    </subcellularLocation>
</comment>
<evidence type="ECO:0000256" key="7">
    <source>
        <dbReference type="SAM" id="Phobius"/>
    </source>
</evidence>
<dbReference type="GO" id="GO:0008324">
    <property type="term" value="F:monoatomic cation transmembrane transporter activity"/>
    <property type="evidence" value="ECO:0007669"/>
    <property type="project" value="InterPro"/>
</dbReference>
<dbReference type="AlphaFoldDB" id="A0A1G4I4E4"/>
<keyword evidence="3 7" id="KW-0812">Transmembrane</keyword>
<feature type="region of interest" description="Disordered" evidence="6">
    <location>
        <begin position="1"/>
        <end position="45"/>
    </location>
</feature>
<evidence type="ECO:0000256" key="6">
    <source>
        <dbReference type="SAM" id="MobiDB-lite"/>
    </source>
</evidence>
<evidence type="ECO:0000256" key="4">
    <source>
        <dbReference type="ARBA" id="ARBA00022989"/>
    </source>
</evidence>
<dbReference type="Proteomes" id="UP000195570">
    <property type="component" value="Unassembled WGS sequence"/>
</dbReference>
<dbReference type="PANTHER" id="PTHR43840:SF15">
    <property type="entry name" value="MITOCHONDRIAL METAL TRANSPORTER 1-RELATED"/>
    <property type="match status" value="1"/>
</dbReference>
<dbReference type="InterPro" id="IPR050291">
    <property type="entry name" value="CDF_Transporter"/>
</dbReference>
<dbReference type="EMBL" id="CZPT02000608">
    <property type="protein sequence ID" value="SCU66738.1"/>
    <property type="molecule type" value="Genomic_DNA"/>
</dbReference>
<feature type="transmembrane region" description="Helical" evidence="7">
    <location>
        <begin position="129"/>
        <end position="148"/>
    </location>
</feature>
<dbReference type="PANTHER" id="PTHR43840">
    <property type="entry name" value="MITOCHONDRIAL METAL TRANSPORTER 1-RELATED"/>
    <property type="match status" value="1"/>
</dbReference>
<dbReference type="GeneID" id="92382970"/>
<name>A0A1G4I4E4_TRYEQ</name>
<evidence type="ECO:0000259" key="8">
    <source>
        <dbReference type="Pfam" id="PF01545"/>
    </source>
</evidence>
<feature type="transmembrane region" description="Helical" evidence="7">
    <location>
        <begin position="84"/>
        <end position="108"/>
    </location>
</feature>
<dbReference type="InterPro" id="IPR058533">
    <property type="entry name" value="Cation_efflux_TM"/>
</dbReference>
<feature type="compositionally biased region" description="Basic residues" evidence="6">
    <location>
        <begin position="26"/>
        <end position="42"/>
    </location>
</feature>
<evidence type="ECO:0000256" key="2">
    <source>
        <dbReference type="ARBA" id="ARBA00022448"/>
    </source>
</evidence>
<dbReference type="VEuPathDB" id="TriTrypDB:TEOVI_000903600"/>
<evidence type="ECO:0000313" key="9">
    <source>
        <dbReference type="EMBL" id="SCU66738.1"/>
    </source>
</evidence>
<dbReference type="Pfam" id="PF01545">
    <property type="entry name" value="Cation_efflux"/>
    <property type="match status" value="2"/>
</dbReference>
<keyword evidence="4 7" id="KW-1133">Transmembrane helix</keyword>
<evidence type="ECO:0000256" key="5">
    <source>
        <dbReference type="ARBA" id="ARBA00023136"/>
    </source>
</evidence>
<gene>
    <name evidence="9" type="ORF">TEOVI_000903600</name>
</gene>
<accession>A0A1G4I4E4</accession>
<keyword evidence="10" id="KW-1185">Reference proteome</keyword>
<organism evidence="9 10">
    <name type="scientific">Trypanosoma equiperdum</name>
    <dbReference type="NCBI Taxonomy" id="5694"/>
    <lineage>
        <taxon>Eukaryota</taxon>
        <taxon>Discoba</taxon>
        <taxon>Euglenozoa</taxon>
        <taxon>Kinetoplastea</taxon>
        <taxon>Metakinetoplastina</taxon>
        <taxon>Trypanosomatida</taxon>
        <taxon>Trypanosomatidae</taxon>
        <taxon>Trypanosoma</taxon>
    </lineage>
</organism>